<proteinExistence type="predicted"/>
<dbReference type="KEGG" id="fla:SY85_09580"/>
<keyword evidence="1" id="KW-0732">Signal</keyword>
<dbReference type="Pfam" id="PF11751">
    <property type="entry name" value="PorP_SprF"/>
    <property type="match status" value="1"/>
</dbReference>
<dbReference type="InterPro" id="IPR019861">
    <property type="entry name" value="PorP/SprF_Bacteroidetes"/>
</dbReference>
<dbReference type="EMBL" id="CP011390">
    <property type="protein sequence ID" value="ANE50714.1"/>
    <property type="molecule type" value="Genomic_DNA"/>
</dbReference>
<organism evidence="2 3">
    <name type="scientific">Flavisolibacter tropicus</name>
    <dbReference type="NCBI Taxonomy" id="1492898"/>
    <lineage>
        <taxon>Bacteria</taxon>
        <taxon>Pseudomonadati</taxon>
        <taxon>Bacteroidota</taxon>
        <taxon>Chitinophagia</taxon>
        <taxon>Chitinophagales</taxon>
        <taxon>Chitinophagaceae</taxon>
        <taxon>Flavisolibacter</taxon>
    </lineage>
</organism>
<protein>
    <recommendedName>
        <fullName evidence="4">Type IX secretion system membrane protein PorP/SprF</fullName>
    </recommendedName>
</protein>
<sequence>MVHLTKLKYLAVLFFTTLIVQSSYAQDLHFSQFFEAPLLRNPSLAGIFTGDIRVQAVYRDQWNSVTQAYKTGSLNAEYKMPIGKGDDFLTAGLQLLYDNAGSVFWVSSHVLPAINYHKSLSSEVNRYLSLGVMGGIVQRRLDRSKMTTNSTYDGVGDGETFTKNQYLYADGAVGLTYNSQLNADPANNFFVGVAYHHFNKPKNSFYADQNTELEPKIVGSAGVRFSVTPASYITLQGDISTQGKYQEIIAGALYGMKLGEDWENAKYTIHGGAFLRWNDALIPALKLDYNKYSFSFSYDVNISKLRTSSYGRGGFELGVSYIGFSNRDNSTLNAVLCPKF</sequence>
<evidence type="ECO:0000256" key="1">
    <source>
        <dbReference type="SAM" id="SignalP"/>
    </source>
</evidence>
<reference evidence="2 3" key="2">
    <citation type="journal article" date="2016" name="Int. J. Syst. Evol. Microbiol.">
        <title>Flavisolibacter tropicus sp. nov., isolated from tropical soil.</title>
        <authorList>
            <person name="Lee J.J."/>
            <person name="Kang M.S."/>
            <person name="Kim G.S."/>
            <person name="Lee C.S."/>
            <person name="Lim S."/>
            <person name="Lee J."/>
            <person name="Roh S.H."/>
            <person name="Kang H."/>
            <person name="Ha J.M."/>
            <person name="Bae S."/>
            <person name="Jung H.Y."/>
            <person name="Kim M.K."/>
        </authorList>
    </citation>
    <scope>NUCLEOTIDE SEQUENCE [LARGE SCALE GENOMIC DNA]</scope>
    <source>
        <strain evidence="2 3">LCS9</strain>
    </source>
</reference>
<dbReference type="AlphaFoldDB" id="A0A172TV03"/>
<feature type="signal peptide" evidence="1">
    <location>
        <begin position="1"/>
        <end position="25"/>
    </location>
</feature>
<reference evidence="3" key="1">
    <citation type="submission" date="2015-01" db="EMBL/GenBank/DDBJ databases">
        <title>Flavisolibacter sp./LCS9/ whole genome sequencing.</title>
        <authorList>
            <person name="Kim M.K."/>
            <person name="Srinivasan S."/>
            <person name="Lee J.-J."/>
        </authorList>
    </citation>
    <scope>NUCLEOTIDE SEQUENCE [LARGE SCALE GENOMIC DNA]</scope>
    <source>
        <strain evidence="3">LCS9</strain>
    </source>
</reference>
<evidence type="ECO:0008006" key="4">
    <source>
        <dbReference type="Google" id="ProtNLM"/>
    </source>
</evidence>
<dbReference type="OrthoDB" id="1186563at2"/>
<accession>A0A172TV03</accession>
<dbReference type="NCBIfam" id="TIGR03519">
    <property type="entry name" value="T9SS_PorP_fam"/>
    <property type="match status" value="1"/>
</dbReference>
<dbReference type="STRING" id="1492898.SY85_09580"/>
<gene>
    <name evidence="2" type="ORF">SY85_09580</name>
</gene>
<keyword evidence="3" id="KW-1185">Reference proteome</keyword>
<dbReference type="Proteomes" id="UP000077177">
    <property type="component" value="Chromosome"/>
</dbReference>
<evidence type="ECO:0000313" key="2">
    <source>
        <dbReference type="EMBL" id="ANE50714.1"/>
    </source>
</evidence>
<evidence type="ECO:0000313" key="3">
    <source>
        <dbReference type="Proteomes" id="UP000077177"/>
    </source>
</evidence>
<feature type="chain" id="PRO_5008001195" description="Type IX secretion system membrane protein PorP/SprF" evidence="1">
    <location>
        <begin position="26"/>
        <end position="340"/>
    </location>
</feature>
<name>A0A172TV03_9BACT</name>